<keyword evidence="1" id="KW-0812">Transmembrane</keyword>
<dbReference type="InterPro" id="IPR021454">
    <property type="entry name" value="DUF3105"/>
</dbReference>
<name>A0A559K6W2_9BACL</name>
<dbReference type="Proteomes" id="UP000317036">
    <property type="component" value="Unassembled WGS sequence"/>
</dbReference>
<keyword evidence="1" id="KW-1133">Transmembrane helix</keyword>
<dbReference type="EMBL" id="VNJI01000031">
    <property type="protein sequence ID" value="TVY07823.1"/>
    <property type="molecule type" value="Genomic_DNA"/>
</dbReference>
<dbReference type="AlphaFoldDB" id="A0A559K6W2"/>
<proteinExistence type="predicted"/>
<keyword evidence="3" id="KW-1185">Reference proteome</keyword>
<evidence type="ECO:0000313" key="2">
    <source>
        <dbReference type="EMBL" id="TVY07823.1"/>
    </source>
</evidence>
<comment type="caution">
    <text evidence="2">The sequence shown here is derived from an EMBL/GenBank/DDBJ whole genome shotgun (WGS) entry which is preliminary data.</text>
</comment>
<evidence type="ECO:0000313" key="3">
    <source>
        <dbReference type="Proteomes" id="UP000317036"/>
    </source>
</evidence>
<sequence length="232" mass="25733">MTSILLYVGIVFFAAAIAGYFYASKLRGENTSRLKKAEKAALTKKSKGINLFSNLSLVVSLVLVGVYFIQLSASKYSVEKLNYKADIQVTTDKDYGRDHTDDPVKYELKIPTSGAHSPHDLKFGFYKDKPAYEKLVHNLEHGDVIVYYKKDASAELKDKLEVLSHYRRAGSGILAVPSEDIPAGDEVVVTAWTKTMELKAYDEAKAGTFIYQFLNHGPEVIPPEVRQGGGTM</sequence>
<feature type="transmembrane region" description="Helical" evidence="1">
    <location>
        <begin position="49"/>
        <end position="69"/>
    </location>
</feature>
<evidence type="ECO:0000256" key="1">
    <source>
        <dbReference type="SAM" id="Phobius"/>
    </source>
</evidence>
<feature type="transmembrane region" description="Helical" evidence="1">
    <location>
        <begin position="6"/>
        <end position="23"/>
    </location>
</feature>
<keyword evidence="1" id="KW-0472">Membrane</keyword>
<protein>
    <submittedName>
        <fullName evidence="2">DUF3105 domain-containing protein</fullName>
    </submittedName>
</protein>
<accession>A0A559K6W2</accession>
<dbReference type="OrthoDB" id="9809840at2"/>
<gene>
    <name evidence="2" type="ORF">FPZ49_21955</name>
</gene>
<reference evidence="2 3" key="1">
    <citation type="submission" date="2019-07" db="EMBL/GenBank/DDBJ databases">
        <authorList>
            <person name="Kim J."/>
        </authorList>
    </citation>
    <scope>NUCLEOTIDE SEQUENCE [LARGE SCALE GENOMIC DNA]</scope>
    <source>
        <strain evidence="2 3">JC52</strain>
    </source>
</reference>
<organism evidence="2 3">
    <name type="scientific">Paenibacillus cremeus</name>
    <dbReference type="NCBI Taxonomy" id="2163881"/>
    <lineage>
        <taxon>Bacteria</taxon>
        <taxon>Bacillati</taxon>
        <taxon>Bacillota</taxon>
        <taxon>Bacilli</taxon>
        <taxon>Bacillales</taxon>
        <taxon>Paenibacillaceae</taxon>
        <taxon>Paenibacillus</taxon>
    </lineage>
</organism>
<dbReference type="Pfam" id="PF11303">
    <property type="entry name" value="DUF3105"/>
    <property type="match status" value="1"/>
</dbReference>
<dbReference type="RefSeq" id="WP_144850940.1">
    <property type="nucleotide sequence ID" value="NZ_VNJI01000031.1"/>
</dbReference>